<name>Q2FUM1_METHJ</name>
<organism evidence="1 2">
    <name type="scientific">Methanospirillum hungatei JF-1 (strain ATCC 27890 / DSM 864 / NBRC 100397 / JF-1)</name>
    <dbReference type="NCBI Taxonomy" id="323259"/>
    <lineage>
        <taxon>Archaea</taxon>
        <taxon>Methanobacteriati</taxon>
        <taxon>Methanobacteriota</taxon>
        <taxon>Stenosarchaea group</taxon>
        <taxon>Methanomicrobia</taxon>
        <taxon>Methanomicrobiales</taxon>
        <taxon>Methanospirillaceae</taxon>
        <taxon>Methanospirillum</taxon>
    </lineage>
</organism>
<dbReference type="OrthoDB" id="57427at2157"/>
<dbReference type="HOGENOM" id="CLU_098947_0_0_2"/>
<dbReference type="Proteomes" id="UP000001941">
    <property type="component" value="Chromosome"/>
</dbReference>
<dbReference type="InterPro" id="IPR029063">
    <property type="entry name" value="SAM-dependent_MTases_sf"/>
</dbReference>
<dbReference type="Gene3D" id="3.40.50.150">
    <property type="entry name" value="Vaccinia Virus protein VP39"/>
    <property type="match status" value="1"/>
</dbReference>
<dbReference type="EnsemblBacteria" id="ABD42829">
    <property type="protein sequence ID" value="ABD42829"/>
    <property type="gene ID" value="Mhun_3144"/>
</dbReference>
<accession>Q2FUM1</accession>
<dbReference type="SUPFAM" id="SSF53335">
    <property type="entry name" value="S-adenosyl-L-methionine-dependent methyltransferases"/>
    <property type="match status" value="1"/>
</dbReference>
<dbReference type="RefSeq" id="WP_011450074.1">
    <property type="nucleotide sequence ID" value="NC_007796.1"/>
</dbReference>
<dbReference type="EMBL" id="CP000254">
    <property type="protein sequence ID" value="ABD42829.1"/>
    <property type="molecule type" value="Genomic_DNA"/>
</dbReference>
<evidence type="ECO:0000313" key="1">
    <source>
        <dbReference type="EMBL" id="ABD42829.1"/>
    </source>
</evidence>
<dbReference type="AlphaFoldDB" id="Q2FUM1"/>
<sequence>MKPDSTILAYLRGEKFSNGTSIHIYSRKEVFKEKFQLIEEIVCNKKIIHIGCCDHLPLIDLKMRHHTWLHARLCEWCQKCIGIDINRNGIDYLKNSKGYDDVFCADITNTPEKFILEENWDYFVLGDILEHVDNPCDFLKKICENYSQCVDKLLISVPNALSGFNIFYALFNREYVNTDHRYNFTIYSLSKIVYQAGMTVDRYWFCQSKPNYQITLGQKILKNSFYLQKIFFRLFPTLQHSLIMIVKVKEDK</sequence>
<gene>
    <name evidence="1" type="ordered locus">Mhun_3144</name>
</gene>
<dbReference type="GeneID" id="3924024"/>
<evidence type="ECO:0000313" key="2">
    <source>
        <dbReference type="Proteomes" id="UP000001941"/>
    </source>
</evidence>
<dbReference type="InParanoid" id="Q2FUM1"/>
<dbReference type="STRING" id="323259.Mhun_3144"/>
<protein>
    <submittedName>
        <fullName evidence="1">Uncharacterized protein</fullName>
    </submittedName>
</protein>
<dbReference type="eggNOG" id="arCOG05112">
    <property type="taxonomic scope" value="Archaea"/>
</dbReference>
<proteinExistence type="predicted"/>
<dbReference type="KEGG" id="mhu:Mhun_3144"/>
<reference evidence="2" key="1">
    <citation type="journal article" date="2016" name="Stand. Genomic Sci.">
        <title>Complete genome sequence of Methanospirillum hungatei type strain JF1.</title>
        <authorList>
            <person name="Gunsalus R.P."/>
            <person name="Cook L.E."/>
            <person name="Crable B."/>
            <person name="Rohlin L."/>
            <person name="McDonald E."/>
            <person name="Mouttaki H."/>
            <person name="Sieber J.R."/>
            <person name="Poweleit N."/>
            <person name="Zhou H."/>
            <person name="Lapidus A.L."/>
            <person name="Daligault H.E."/>
            <person name="Land M."/>
            <person name="Gilna P."/>
            <person name="Ivanova N."/>
            <person name="Kyrpides N."/>
            <person name="Culley D.E."/>
            <person name="McInerney M.J."/>
        </authorList>
    </citation>
    <scope>NUCLEOTIDE SEQUENCE [LARGE SCALE GENOMIC DNA]</scope>
    <source>
        <strain evidence="2">ATCC 27890 / DSM 864 / NBRC 100397 / JF-1</strain>
    </source>
</reference>
<keyword evidence="2" id="KW-1185">Reference proteome</keyword>